<gene>
    <name evidence="5" type="ORF">MHI_LOCUS173467</name>
</gene>
<dbReference type="EMBL" id="CAJDYZ010003334">
    <property type="protein sequence ID" value="CAD1470006.1"/>
    <property type="molecule type" value="Genomic_DNA"/>
</dbReference>
<dbReference type="GO" id="GO:0005524">
    <property type="term" value="F:ATP binding"/>
    <property type="evidence" value="ECO:0007669"/>
    <property type="project" value="UniProtKB-KW"/>
</dbReference>
<organism evidence="5 6">
    <name type="scientific">Heterotrigona itama</name>
    <dbReference type="NCBI Taxonomy" id="395501"/>
    <lineage>
        <taxon>Eukaryota</taxon>
        <taxon>Metazoa</taxon>
        <taxon>Ecdysozoa</taxon>
        <taxon>Arthropoda</taxon>
        <taxon>Hexapoda</taxon>
        <taxon>Insecta</taxon>
        <taxon>Pterygota</taxon>
        <taxon>Neoptera</taxon>
        <taxon>Endopterygota</taxon>
        <taxon>Hymenoptera</taxon>
        <taxon>Apocrita</taxon>
        <taxon>Aculeata</taxon>
        <taxon>Apoidea</taxon>
        <taxon>Anthophila</taxon>
        <taxon>Apidae</taxon>
        <taxon>Heterotrigona</taxon>
    </lineage>
</organism>
<accession>A0A6V7GX28</accession>
<keyword evidence="1" id="KW-0547">Nucleotide-binding</keyword>
<feature type="non-terminal residue" evidence="5">
    <location>
        <position position="82"/>
    </location>
</feature>
<keyword evidence="2" id="KW-0378">Hydrolase</keyword>
<dbReference type="Gene3D" id="3.40.50.300">
    <property type="entry name" value="P-loop containing nucleotide triphosphate hydrolases"/>
    <property type="match status" value="1"/>
</dbReference>
<dbReference type="InterPro" id="IPR027417">
    <property type="entry name" value="P-loop_NTPase"/>
</dbReference>
<dbReference type="AlphaFoldDB" id="A0A6V7GX28"/>
<evidence type="ECO:0000256" key="4">
    <source>
        <dbReference type="ARBA" id="ARBA00022840"/>
    </source>
</evidence>
<dbReference type="GO" id="GO:0016787">
    <property type="term" value="F:hydrolase activity"/>
    <property type="evidence" value="ECO:0007669"/>
    <property type="project" value="UniProtKB-KW"/>
</dbReference>
<evidence type="ECO:0000256" key="3">
    <source>
        <dbReference type="ARBA" id="ARBA00022806"/>
    </source>
</evidence>
<keyword evidence="6" id="KW-1185">Reference proteome</keyword>
<dbReference type="Proteomes" id="UP000752696">
    <property type="component" value="Unassembled WGS sequence"/>
</dbReference>
<protein>
    <recommendedName>
        <fullName evidence="7">Helicase ATP-binding domain-containing protein</fullName>
    </recommendedName>
</protein>
<evidence type="ECO:0000256" key="2">
    <source>
        <dbReference type="ARBA" id="ARBA00022801"/>
    </source>
</evidence>
<dbReference type="SUPFAM" id="SSF52540">
    <property type="entry name" value="P-loop containing nucleoside triphosphate hydrolases"/>
    <property type="match status" value="1"/>
</dbReference>
<reference evidence="5" key="1">
    <citation type="submission" date="2020-07" db="EMBL/GenBank/DDBJ databases">
        <authorList>
            <person name="Nazaruddin N."/>
        </authorList>
    </citation>
    <scope>NUCLEOTIDE SEQUENCE</scope>
</reference>
<proteinExistence type="predicted"/>
<keyword evidence="3" id="KW-0347">Helicase</keyword>
<evidence type="ECO:0000313" key="6">
    <source>
        <dbReference type="Proteomes" id="UP000752696"/>
    </source>
</evidence>
<dbReference type="InterPro" id="IPR050474">
    <property type="entry name" value="Hel308_SKI2-like"/>
</dbReference>
<keyword evidence="4" id="KW-0067">ATP-binding</keyword>
<comment type="caution">
    <text evidence="5">The sequence shown here is derived from an EMBL/GenBank/DDBJ whole genome shotgun (WGS) entry which is preliminary data.</text>
</comment>
<evidence type="ECO:0000313" key="5">
    <source>
        <dbReference type="EMBL" id="CAD1470006.1"/>
    </source>
</evidence>
<dbReference type="OrthoDB" id="2320933at2759"/>
<name>A0A6V7GX28_9HYME</name>
<evidence type="ECO:0008006" key="7">
    <source>
        <dbReference type="Google" id="ProtNLM"/>
    </source>
</evidence>
<evidence type="ECO:0000256" key="1">
    <source>
        <dbReference type="ARBA" id="ARBA00022741"/>
    </source>
</evidence>
<dbReference type="PANTHER" id="PTHR47961:SF12">
    <property type="entry name" value="HELICASE POLQ-LIKE"/>
    <property type="match status" value="1"/>
</dbReference>
<dbReference type="PANTHER" id="PTHR47961">
    <property type="entry name" value="DNA POLYMERASE THETA, PUTATIVE (AFU_ORTHOLOGUE AFUA_1G05260)-RELATED"/>
    <property type="match status" value="1"/>
</dbReference>
<dbReference type="GO" id="GO:0004386">
    <property type="term" value="F:helicase activity"/>
    <property type="evidence" value="ECO:0007669"/>
    <property type="project" value="UniProtKB-KW"/>
</dbReference>
<sequence>MCTIEKALIEENRLNKIDIIVVHELHLLGESGGRGVTLGVLLTKILYVNDNIHIVAVSSTIINLEEIATFLNAKLYTGNFRP</sequence>